<organism evidence="3 4">
    <name type="scientific">Citricoccus zhacaiensis</name>
    <dbReference type="NCBI Taxonomy" id="489142"/>
    <lineage>
        <taxon>Bacteria</taxon>
        <taxon>Bacillati</taxon>
        <taxon>Actinomycetota</taxon>
        <taxon>Actinomycetes</taxon>
        <taxon>Micrococcales</taxon>
        <taxon>Micrococcaceae</taxon>
        <taxon>Citricoccus</taxon>
    </lineage>
</organism>
<feature type="compositionally biased region" description="Low complexity" evidence="1">
    <location>
        <begin position="37"/>
        <end position="57"/>
    </location>
</feature>
<dbReference type="InterPro" id="IPR029787">
    <property type="entry name" value="Nucleotide_cyclase"/>
</dbReference>
<dbReference type="PROSITE" id="PS50125">
    <property type="entry name" value="GUANYLATE_CYCLASE_2"/>
    <property type="match status" value="1"/>
</dbReference>
<dbReference type="SMART" id="SM00044">
    <property type="entry name" value="CYCc"/>
    <property type="match status" value="1"/>
</dbReference>
<feature type="region of interest" description="Disordered" evidence="1">
    <location>
        <begin position="1"/>
        <end position="85"/>
    </location>
</feature>
<evidence type="ECO:0000313" key="4">
    <source>
        <dbReference type="Proteomes" id="UP000642509"/>
    </source>
</evidence>
<dbReference type="Proteomes" id="UP000642509">
    <property type="component" value="Unassembled WGS sequence"/>
</dbReference>
<name>A0ABQ2LQ15_9MICC</name>
<dbReference type="InterPro" id="IPR001054">
    <property type="entry name" value="A/G_cyclase"/>
</dbReference>
<reference evidence="4" key="1">
    <citation type="journal article" date="2019" name="Int. J. Syst. Evol. Microbiol.">
        <title>The Global Catalogue of Microorganisms (GCM) 10K type strain sequencing project: providing services to taxonomists for standard genome sequencing and annotation.</title>
        <authorList>
            <consortium name="The Broad Institute Genomics Platform"/>
            <consortium name="The Broad Institute Genome Sequencing Center for Infectious Disease"/>
            <person name="Wu L."/>
            <person name="Ma J."/>
        </authorList>
    </citation>
    <scope>NUCLEOTIDE SEQUENCE [LARGE SCALE GENOMIC DNA]</scope>
    <source>
        <strain evidence="4">CGMCC 1.7064</strain>
    </source>
</reference>
<dbReference type="Pfam" id="PF00211">
    <property type="entry name" value="Guanylate_cyc"/>
    <property type="match status" value="1"/>
</dbReference>
<comment type="caution">
    <text evidence="3">The sequence shown here is derived from an EMBL/GenBank/DDBJ whole genome shotgun (WGS) entry which is preliminary data.</text>
</comment>
<accession>A0ABQ2LQ15</accession>
<dbReference type="SUPFAM" id="SSF55073">
    <property type="entry name" value="Nucleotide cyclase"/>
    <property type="match status" value="1"/>
</dbReference>
<evidence type="ECO:0000259" key="2">
    <source>
        <dbReference type="PROSITE" id="PS50125"/>
    </source>
</evidence>
<sequence length="444" mass="47725">MATVAEYTGPMDDWDDLPETTSLDDHGDLGLLTEGVQPAAGQPSGPASASGDGLADAPLRRTAQMEQVPAESVERQGRPQAAPDTTATSALALEDEQEVTTWTQAISALEKDLLGGPRSMTRRDMAGELGVSLISARKLWRALGFPNVKDEDRAFTQQDTDAIGTMIDLVRRGILNEETAISLTRSIGQMTDRMVVWQIEALVENKISEGMTDPLARREVVRMLPEIIEPLEEVMAYSYRRQLNSALQRLTVRVEAGLAASAVGRDGSEDDAPLPLARAVGFADMVSYTSLSRQMNERTLAQMVQRFENKCAEIISIGGGRLVKTVGDEVLFNAETPEAGAQIGLALAQAMADDPVLPSSRVSVVWGRVLSRLGDIYGPTVNLASRLTALADPGTVLVDAMTAMALEADDRFVLVPQPPRMVRGFGEIRPSILMPGSGNGLVVD</sequence>
<proteinExistence type="predicted"/>
<dbReference type="Gene3D" id="3.30.70.1230">
    <property type="entry name" value="Nucleotide cyclase"/>
    <property type="match status" value="1"/>
</dbReference>
<evidence type="ECO:0000256" key="1">
    <source>
        <dbReference type="SAM" id="MobiDB-lite"/>
    </source>
</evidence>
<dbReference type="CDD" id="cd07302">
    <property type="entry name" value="CHD"/>
    <property type="match status" value="1"/>
</dbReference>
<evidence type="ECO:0000313" key="3">
    <source>
        <dbReference type="EMBL" id="GGO40962.1"/>
    </source>
</evidence>
<protein>
    <submittedName>
        <fullName evidence="3">Adenylate cyclase</fullName>
    </submittedName>
</protein>
<feature type="domain" description="Guanylate cyclase" evidence="2">
    <location>
        <begin position="279"/>
        <end position="388"/>
    </location>
</feature>
<gene>
    <name evidence="3" type="ORF">GCM10010977_04110</name>
</gene>
<keyword evidence="4" id="KW-1185">Reference proteome</keyword>
<dbReference type="EMBL" id="BMLQ01000001">
    <property type="protein sequence ID" value="GGO40962.1"/>
    <property type="molecule type" value="Genomic_DNA"/>
</dbReference>